<dbReference type="InterPro" id="IPR005814">
    <property type="entry name" value="Aminotrans_3"/>
</dbReference>
<dbReference type="GO" id="GO:0030170">
    <property type="term" value="F:pyridoxal phosphate binding"/>
    <property type="evidence" value="ECO:0007669"/>
    <property type="project" value="InterPro"/>
</dbReference>
<dbReference type="InterPro" id="IPR015421">
    <property type="entry name" value="PyrdxlP-dep_Trfase_major"/>
</dbReference>
<dbReference type="InterPro" id="IPR015422">
    <property type="entry name" value="PyrdxlP-dep_Trfase_small"/>
</dbReference>
<evidence type="ECO:0000256" key="1">
    <source>
        <dbReference type="ARBA" id="ARBA00008954"/>
    </source>
</evidence>
<keyword evidence="2 3" id="KW-0663">Pyridoxal phosphate</keyword>
<reference evidence="5 6" key="1">
    <citation type="submission" date="2018-03" db="EMBL/GenBank/DDBJ databases">
        <title>Genomic Encyclopedia of Type Strains, Phase III (KMG-III): the genomes of soil and plant-associated and newly described type strains.</title>
        <authorList>
            <person name="Whitman W."/>
        </authorList>
    </citation>
    <scope>NUCLEOTIDE SEQUENCE [LARGE SCALE GENOMIC DNA]</scope>
    <source>
        <strain evidence="5 6">CGMCC 1.12484</strain>
    </source>
</reference>
<dbReference type="PANTHER" id="PTHR43094">
    <property type="entry name" value="AMINOTRANSFERASE"/>
    <property type="match status" value="1"/>
</dbReference>
<proteinExistence type="inferred from homology"/>
<dbReference type="Proteomes" id="UP000237983">
    <property type="component" value="Unassembled WGS sequence"/>
</dbReference>
<comment type="similarity">
    <text evidence="1 3">Belongs to the class-III pyridoxal-phosphate-dependent aminotransferase family.</text>
</comment>
<name>A0A2T0VI58_9MICO</name>
<evidence type="ECO:0000256" key="4">
    <source>
        <dbReference type="SAM" id="MobiDB-lite"/>
    </source>
</evidence>
<dbReference type="AlphaFoldDB" id="A0A2T0VI58"/>
<feature type="compositionally biased region" description="Basic and acidic residues" evidence="4">
    <location>
        <begin position="51"/>
        <end position="60"/>
    </location>
</feature>
<keyword evidence="6" id="KW-1185">Reference proteome</keyword>
<dbReference type="InterPro" id="IPR015424">
    <property type="entry name" value="PyrdxlP-dep_Trfase"/>
</dbReference>
<dbReference type="RefSeq" id="WP_245884408.1">
    <property type="nucleotide sequence ID" value="NZ_PVTL01000001.1"/>
</dbReference>
<dbReference type="Gene3D" id="3.90.1150.10">
    <property type="entry name" value="Aspartate Aminotransferase, domain 1"/>
    <property type="match status" value="1"/>
</dbReference>
<gene>
    <name evidence="5" type="ORF">B0I08_10133</name>
</gene>
<dbReference type="NCBIfam" id="NF004718">
    <property type="entry name" value="PRK06062.1"/>
    <property type="match status" value="1"/>
</dbReference>
<dbReference type="GO" id="GO:0008483">
    <property type="term" value="F:transaminase activity"/>
    <property type="evidence" value="ECO:0007669"/>
    <property type="project" value="InterPro"/>
</dbReference>
<dbReference type="GO" id="GO:0005829">
    <property type="term" value="C:cytosol"/>
    <property type="evidence" value="ECO:0007669"/>
    <property type="project" value="TreeGrafter"/>
</dbReference>
<evidence type="ECO:0000313" key="6">
    <source>
        <dbReference type="Proteomes" id="UP000237983"/>
    </source>
</evidence>
<organism evidence="5 6">
    <name type="scientific">Glaciihabitans tibetensis</name>
    <dbReference type="NCBI Taxonomy" id="1266600"/>
    <lineage>
        <taxon>Bacteria</taxon>
        <taxon>Bacillati</taxon>
        <taxon>Actinomycetota</taxon>
        <taxon>Actinomycetes</taxon>
        <taxon>Micrococcales</taxon>
        <taxon>Microbacteriaceae</taxon>
        <taxon>Glaciihabitans</taxon>
    </lineage>
</organism>
<dbReference type="EMBL" id="PVTL01000001">
    <property type="protein sequence ID" value="PRY69911.1"/>
    <property type="molecule type" value="Genomic_DNA"/>
</dbReference>
<dbReference type="CDD" id="cd00610">
    <property type="entry name" value="OAT_like"/>
    <property type="match status" value="1"/>
</dbReference>
<accession>A0A2T0VI58</accession>
<dbReference type="PANTHER" id="PTHR43094:SF1">
    <property type="entry name" value="AMINOTRANSFERASE CLASS-III"/>
    <property type="match status" value="1"/>
</dbReference>
<feature type="compositionally biased region" description="Basic and acidic residues" evidence="4">
    <location>
        <begin position="1"/>
        <end position="19"/>
    </location>
</feature>
<dbReference type="SUPFAM" id="SSF53383">
    <property type="entry name" value="PLP-dependent transferases"/>
    <property type="match status" value="1"/>
</dbReference>
<evidence type="ECO:0000256" key="3">
    <source>
        <dbReference type="RuleBase" id="RU003560"/>
    </source>
</evidence>
<comment type="caution">
    <text evidence="5">The sequence shown here is derived from an EMBL/GenBank/DDBJ whole genome shotgun (WGS) entry which is preliminary data.</text>
</comment>
<evidence type="ECO:0000256" key="2">
    <source>
        <dbReference type="ARBA" id="ARBA00022898"/>
    </source>
</evidence>
<feature type="region of interest" description="Disordered" evidence="4">
    <location>
        <begin position="51"/>
        <end position="75"/>
    </location>
</feature>
<dbReference type="PROSITE" id="PS00600">
    <property type="entry name" value="AA_TRANSFER_CLASS_3"/>
    <property type="match status" value="1"/>
</dbReference>
<evidence type="ECO:0000313" key="5">
    <source>
        <dbReference type="EMBL" id="PRY69911.1"/>
    </source>
</evidence>
<dbReference type="Pfam" id="PF00202">
    <property type="entry name" value="Aminotran_3"/>
    <property type="match status" value="1"/>
</dbReference>
<protein>
    <submittedName>
        <fullName evidence="5">Taurine--2-oxoglutarate transaminase</fullName>
    </submittedName>
</protein>
<sequence>MTDPEMTRPDTTDTARTDPDLSAIDHVTAAAVDAISTGDIATGSAASVVHARGDRTRGERSAAGPVIRPVTSPADGQRAYDLDRAHVFHSWSAQGSLNPFVMAGGLGSTIWDFDGNSYLDFSSQLVNTNIGHQHPAVVDAIKAQADILTTVAPAHANLARGEAASRILALAGPRFGKVFFTNGGADANENAIRLARLTTGRDKVLSTYRSYHGNTGSAIVATGDWRRIPNEYSRGHVHFFGPFAYRSEFWSDSPEQECERALIHLERVIQSEGPASIAALLLETIPGTAGVLVPPRGYLQGVRALADKYGIVLIFDEVMCGFGRTGNWFAFQGFAGDGEVTPDLITFAKGVNSGYVPTGGVIISESIANAFEDQVFAGGLTYSGHPLAMASIVGALDAMEAEGIVDNAASIGRDHLAPGLAALAAKHPLIGEVRGVGVFWALDLVSDPDTREPLSGAVVAQLKKELLARGLMPFVADNRIHVVPPCVVTAEEVAAALEMYDAAFTAVEADL</sequence>
<feature type="region of interest" description="Disordered" evidence="4">
    <location>
        <begin position="1"/>
        <end position="20"/>
    </location>
</feature>
<dbReference type="InterPro" id="IPR049704">
    <property type="entry name" value="Aminotrans_3_PPA_site"/>
</dbReference>
<dbReference type="Gene3D" id="3.40.640.10">
    <property type="entry name" value="Type I PLP-dependent aspartate aminotransferase-like (Major domain)"/>
    <property type="match status" value="1"/>
</dbReference>